<keyword evidence="13" id="KW-1185">Reference proteome</keyword>
<dbReference type="Gene3D" id="3.30.420.360">
    <property type="match status" value="1"/>
</dbReference>
<evidence type="ECO:0000256" key="2">
    <source>
        <dbReference type="ARBA" id="ARBA00008097"/>
    </source>
</evidence>
<keyword evidence="3" id="KW-0436">Ligase</keyword>
<dbReference type="Gene3D" id="3.90.870.50">
    <property type="match status" value="1"/>
</dbReference>
<dbReference type="PANTHER" id="PTHR42959:SF1">
    <property type="entry name" value="CARBAMOYLTRANSFERASE HYPF"/>
    <property type="match status" value="1"/>
</dbReference>
<dbReference type="OrthoDB" id="9808093at2"/>
<dbReference type="InterPro" id="IPR055128">
    <property type="entry name" value="HypF_C_2"/>
</dbReference>
<dbReference type="InterPro" id="IPR011125">
    <property type="entry name" value="Znf_HypF"/>
</dbReference>
<keyword evidence="6" id="KW-0862">Zinc</keyword>
<dbReference type="PROSITE" id="PS51163">
    <property type="entry name" value="YRDC"/>
    <property type="match status" value="1"/>
</dbReference>
<dbReference type="PIRSF" id="PIRSF006256">
    <property type="entry name" value="CMPcnvr_hdrg_mat"/>
    <property type="match status" value="1"/>
</dbReference>
<dbReference type="PROSITE" id="PS51160">
    <property type="entry name" value="ACYLPHOSPHATASE_3"/>
    <property type="match status" value="1"/>
</dbReference>
<dbReference type="InterPro" id="IPR041440">
    <property type="entry name" value="HypF_C"/>
</dbReference>
<dbReference type="Gene3D" id="3.30.110.120">
    <property type="match status" value="1"/>
</dbReference>
<dbReference type="Pfam" id="PF00708">
    <property type="entry name" value="Acylphosphatase"/>
    <property type="match status" value="1"/>
</dbReference>
<feature type="domain" description="Acylphosphatase-like" evidence="10">
    <location>
        <begin position="11"/>
        <end position="95"/>
    </location>
</feature>
<dbReference type="PANTHER" id="PTHR42959">
    <property type="entry name" value="CARBAMOYLTRANSFERASE"/>
    <property type="match status" value="1"/>
</dbReference>
<dbReference type="Proteomes" id="UP000321304">
    <property type="component" value="Unassembled WGS sequence"/>
</dbReference>
<dbReference type="Pfam" id="PF01300">
    <property type="entry name" value="Sua5_yciO_yrdC"/>
    <property type="match status" value="1"/>
</dbReference>
<feature type="domain" description="YrdC-like" evidence="11">
    <location>
        <begin position="192"/>
        <end position="392"/>
    </location>
</feature>
<dbReference type="NCBIfam" id="TIGR00143">
    <property type="entry name" value="hypF"/>
    <property type="match status" value="1"/>
</dbReference>
<dbReference type="SUPFAM" id="SSF54975">
    <property type="entry name" value="Acylphosphatase/BLUF domain-like"/>
    <property type="match status" value="1"/>
</dbReference>
<evidence type="ECO:0000256" key="6">
    <source>
        <dbReference type="ARBA" id="ARBA00022833"/>
    </source>
</evidence>
<organism evidence="12 13">
    <name type="scientific">Bradyrhizobium macuxiense</name>
    <dbReference type="NCBI Taxonomy" id="1755647"/>
    <lineage>
        <taxon>Bacteria</taxon>
        <taxon>Pseudomonadati</taxon>
        <taxon>Pseudomonadota</taxon>
        <taxon>Alphaproteobacteria</taxon>
        <taxon>Hyphomicrobiales</taxon>
        <taxon>Nitrobacteraceae</taxon>
        <taxon>Bradyrhizobium</taxon>
    </lineage>
</organism>
<dbReference type="RefSeq" id="WP_146991685.1">
    <property type="nucleotide sequence ID" value="NZ_VITY01000016.1"/>
</dbReference>
<dbReference type="GO" id="GO:0016743">
    <property type="term" value="F:carboxyl- or carbamoyltransferase activity"/>
    <property type="evidence" value="ECO:0007669"/>
    <property type="project" value="UniProtKB-UniRule"/>
</dbReference>
<dbReference type="UniPathway" id="UPA00335"/>
<evidence type="ECO:0000313" key="12">
    <source>
        <dbReference type="EMBL" id="TWB89368.1"/>
    </source>
</evidence>
<dbReference type="SUPFAM" id="SSF55821">
    <property type="entry name" value="YrdC/RibB"/>
    <property type="match status" value="1"/>
</dbReference>
<gene>
    <name evidence="12" type="ORF">FBZ93_11684</name>
</gene>
<dbReference type="GO" id="GO:0016874">
    <property type="term" value="F:ligase activity"/>
    <property type="evidence" value="ECO:0007669"/>
    <property type="project" value="UniProtKB-UniRule"/>
</dbReference>
<comment type="similarity">
    <text evidence="2 8">Belongs to the carbamoyltransferase HypF family.</text>
</comment>
<dbReference type="GO" id="GO:0003725">
    <property type="term" value="F:double-stranded RNA binding"/>
    <property type="evidence" value="ECO:0007669"/>
    <property type="project" value="InterPro"/>
</dbReference>
<dbReference type="InterPro" id="IPR001792">
    <property type="entry name" value="Acylphosphatase-like_dom"/>
</dbReference>
<comment type="function">
    <text evidence="8">Involved in the maturation of [NiFe] hydrogenases. Along with HypE, it catalyzes the synthesis of the CN ligands of the active site iron of [NiFe]-hydrogenases. HypF functions as a carbamoyl transferase using carbamoylphosphate as a substrate and transferring the carboxamido moiety in an ATP-dependent reaction to the thiolate of the C-terminal cysteine of HypE yielding a protein-S-carboxamide.</text>
</comment>
<evidence type="ECO:0000256" key="9">
    <source>
        <dbReference type="PROSITE-ProRule" id="PRU00520"/>
    </source>
</evidence>
<evidence type="ECO:0000256" key="7">
    <source>
        <dbReference type="ARBA" id="ARBA00048220"/>
    </source>
</evidence>
<keyword evidence="9" id="KW-0378">Hydrolase</keyword>
<evidence type="ECO:0000256" key="1">
    <source>
        <dbReference type="ARBA" id="ARBA00004711"/>
    </source>
</evidence>
<dbReference type="Pfam" id="PF22521">
    <property type="entry name" value="HypF_C_2"/>
    <property type="match status" value="1"/>
</dbReference>
<evidence type="ECO:0000259" key="11">
    <source>
        <dbReference type="PROSITE" id="PS51163"/>
    </source>
</evidence>
<dbReference type="STRING" id="1755647.AS156_35535"/>
<comment type="pathway">
    <text evidence="1 8">Protein modification; [NiFe] hydrogenase maturation.</text>
</comment>
<dbReference type="EMBL" id="VITY01000016">
    <property type="protein sequence ID" value="TWB89368.1"/>
    <property type="molecule type" value="Genomic_DNA"/>
</dbReference>
<dbReference type="Pfam" id="PF07503">
    <property type="entry name" value="zf-HYPF"/>
    <property type="match status" value="2"/>
</dbReference>
<reference evidence="12 13" key="1">
    <citation type="submission" date="2019-06" db="EMBL/GenBank/DDBJ databases">
        <title>Genomic Encyclopedia of Type Strains, Phase IV (KMG-V): Genome sequencing to study the core and pangenomes of soil and plant-associated prokaryotes.</title>
        <authorList>
            <person name="Whitman W."/>
        </authorList>
    </citation>
    <scope>NUCLEOTIDE SEQUENCE [LARGE SCALE GENOMIC DNA]</scope>
    <source>
        <strain evidence="12 13">BR 10355</strain>
    </source>
</reference>
<dbReference type="PROSITE" id="PS00150">
    <property type="entry name" value="ACYLPHOSPHATASE_1"/>
    <property type="match status" value="1"/>
</dbReference>
<proteinExistence type="inferred from homology"/>
<evidence type="ECO:0000256" key="4">
    <source>
        <dbReference type="ARBA" id="ARBA00022723"/>
    </source>
</evidence>
<protein>
    <recommendedName>
        <fullName evidence="8">Carbamoyltransferase HypF</fullName>
        <ecNumber evidence="8">6.2.-.-</ecNumber>
    </recommendedName>
</protein>
<sequence length="759" mass="80345">MSEAIAGEGTRLRVRVSGAVQGVGFRPYVYGLAARYGLAGFVANDPGGVIIEVEGHGTSEFLAALPLETPILARIDHISVQEIGALGARDFSIRRSEQGRSSTRIVADAATCQYCLDELFDPTSRYYLYPFINCSHCGPRYTIAEQLPYDRRNTAMKVFAMCAACAAEYADPASRRFHAEAIACPICGPRLSHGIADIAAAIAGGQIVAIKGVGGYQLLCDAADHDAVRRLRKRKQRDQKPFAVMLGSIEQANEIAETNAAELALLESVARPIVLLRSRNNLAPAIAPGLSRVGVMLPVVPLHHLIFHALGSIGARPAGGGPVVGSGGPVVVTTSANLGGEPLPIDNGEALRRLAGIADLIVTHDRDILTRADDSVVSVVAGRCQFIRRARGYVPEPIRLARSVPPLLAVGGALKSTVTVTRGNEAFVSQHIGDLDTAEGIRFFEETVHHLTSTLDVRPVVMAHDLHPDMASTRFAEASGCALIAVQHHHAHAAAVIAEHGLTAPTLALLLDGYGYGCDGGNWGGELLLCEGARFRRIGHLKPLQMPGGDRAARELWRMASAILQMLGRGHEIARRFASQPQAEQLRALLERPCGTTTTSAGRLFDAAAALLGVATLQSYEGEAAMKLEAHVRQTAVLEAGWMIDGGVLSFRPLFARLIASDIGATEGAELFHGTFAAACVDWVVRSAQTTGVTTVVLSGGCFLNAVLADEIQRGCIAAGLTPLLPRQVPPHDGGLSLGQAWIAALQTAEQPQALEGTA</sequence>
<keyword evidence="5" id="KW-0863">Zinc-finger</keyword>
<comment type="caution">
    <text evidence="12">The sequence shown here is derived from an EMBL/GenBank/DDBJ whole genome shotgun (WGS) entry which is preliminary data.</text>
</comment>
<dbReference type="AlphaFoldDB" id="A0A560L1F8"/>
<dbReference type="InterPro" id="IPR017968">
    <property type="entry name" value="Acylphosphatase_CS"/>
</dbReference>
<dbReference type="InterPro" id="IPR004421">
    <property type="entry name" value="Carbamoyltransferase_HypF"/>
</dbReference>
<dbReference type="GO" id="GO:0051604">
    <property type="term" value="P:protein maturation"/>
    <property type="evidence" value="ECO:0007669"/>
    <property type="project" value="TreeGrafter"/>
</dbReference>
<comment type="catalytic activity">
    <reaction evidence="7 8">
        <text>C-terminal L-cysteinyl-[HypE protein] + carbamoyl phosphate + ATP + H2O = C-terminal S-carboxamide-L-cysteinyl-[HypE protein] + AMP + phosphate + diphosphate + H(+)</text>
        <dbReference type="Rhea" id="RHEA:55636"/>
        <dbReference type="Rhea" id="RHEA-COMP:14247"/>
        <dbReference type="Rhea" id="RHEA-COMP:14392"/>
        <dbReference type="ChEBI" id="CHEBI:15377"/>
        <dbReference type="ChEBI" id="CHEBI:15378"/>
        <dbReference type="ChEBI" id="CHEBI:30616"/>
        <dbReference type="ChEBI" id="CHEBI:33019"/>
        <dbReference type="ChEBI" id="CHEBI:43474"/>
        <dbReference type="ChEBI" id="CHEBI:58228"/>
        <dbReference type="ChEBI" id="CHEBI:76913"/>
        <dbReference type="ChEBI" id="CHEBI:139126"/>
        <dbReference type="ChEBI" id="CHEBI:456215"/>
    </reaction>
</comment>
<evidence type="ECO:0000259" key="10">
    <source>
        <dbReference type="PROSITE" id="PS51160"/>
    </source>
</evidence>
<keyword evidence="4" id="KW-0479">Metal-binding</keyword>
<feature type="active site" evidence="9">
    <location>
        <position position="44"/>
    </location>
</feature>
<dbReference type="InterPro" id="IPR006070">
    <property type="entry name" value="Sua5-like_dom"/>
</dbReference>
<dbReference type="InterPro" id="IPR051060">
    <property type="entry name" value="Carbamoyltrans_HypF-like"/>
</dbReference>
<dbReference type="InterPro" id="IPR036046">
    <property type="entry name" value="Acylphosphatase-like_dom_sf"/>
</dbReference>
<dbReference type="EC" id="6.2.-.-" evidence="8"/>
<comment type="catalytic activity">
    <reaction evidence="9">
        <text>an acyl phosphate + H2O = a carboxylate + phosphate + H(+)</text>
        <dbReference type="Rhea" id="RHEA:14965"/>
        <dbReference type="ChEBI" id="CHEBI:15377"/>
        <dbReference type="ChEBI" id="CHEBI:15378"/>
        <dbReference type="ChEBI" id="CHEBI:29067"/>
        <dbReference type="ChEBI" id="CHEBI:43474"/>
        <dbReference type="ChEBI" id="CHEBI:59918"/>
        <dbReference type="EC" id="3.6.1.7"/>
    </reaction>
</comment>
<accession>A0A560L1F8</accession>
<evidence type="ECO:0000256" key="8">
    <source>
        <dbReference type="PIRNR" id="PIRNR006256"/>
    </source>
</evidence>
<feature type="active site" evidence="9">
    <location>
        <position position="26"/>
    </location>
</feature>
<evidence type="ECO:0000256" key="5">
    <source>
        <dbReference type="ARBA" id="ARBA00022771"/>
    </source>
</evidence>
<name>A0A560L1F8_9BRAD</name>
<evidence type="ECO:0000256" key="3">
    <source>
        <dbReference type="ARBA" id="ARBA00022598"/>
    </source>
</evidence>
<evidence type="ECO:0000313" key="13">
    <source>
        <dbReference type="Proteomes" id="UP000321304"/>
    </source>
</evidence>
<keyword evidence="12" id="KW-0808">Transferase</keyword>
<dbReference type="GO" id="GO:0008270">
    <property type="term" value="F:zinc ion binding"/>
    <property type="evidence" value="ECO:0007669"/>
    <property type="project" value="UniProtKB-KW"/>
</dbReference>
<dbReference type="Pfam" id="PF17788">
    <property type="entry name" value="HypF_C"/>
    <property type="match status" value="1"/>
</dbReference>
<dbReference type="GO" id="GO:0003998">
    <property type="term" value="F:acylphosphatase activity"/>
    <property type="evidence" value="ECO:0007669"/>
    <property type="project" value="UniProtKB-EC"/>
</dbReference>
<dbReference type="Gene3D" id="3.30.420.40">
    <property type="match status" value="1"/>
</dbReference>
<dbReference type="InterPro" id="IPR017945">
    <property type="entry name" value="DHBP_synth_RibB-like_a/b_dom"/>
</dbReference>